<dbReference type="AlphaFoldDB" id="A0A1M6FJB4"/>
<accession>A0A1M6FJB4</accession>
<evidence type="ECO:0000313" key="1">
    <source>
        <dbReference type="EMBL" id="SHI97774.1"/>
    </source>
</evidence>
<organism evidence="1 2">
    <name type="scientific">Clostridium intestinale DSM 6191</name>
    <dbReference type="NCBI Taxonomy" id="1121320"/>
    <lineage>
        <taxon>Bacteria</taxon>
        <taxon>Bacillati</taxon>
        <taxon>Bacillota</taxon>
        <taxon>Clostridia</taxon>
        <taxon>Eubacteriales</taxon>
        <taxon>Clostridiaceae</taxon>
        <taxon>Clostridium</taxon>
    </lineage>
</organism>
<dbReference type="EMBL" id="FQXU01000030">
    <property type="protein sequence ID" value="SHI97774.1"/>
    <property type="molecule type" value="Genomic_DNA"/>
</dbReference>
<proteinExistence type="predicted"/>
<dbReference type="RefSeq" id="WP_021801705.1">
    <property type="nucleotide sequence ID" value="NZ_FQXU01000030.1"/>
</dbReference>
<name>A0A1M6FJB4_9CLOT</name>
<gene>
    <name evidence="1" type="ORF">SAMN02745941_04646</name>
</gene>
<evidence type="ECO:0000313" key="2">
    <source>
        <dbReference type="Proteomes" id="UP000184241"/>
    </source>
</evidence>
<dbReference type="Pfam" id="PF20458">
    <property type="entry name" value="DUF6711"/>
    <property type="match status" value="1"/>
</dbReference>
<dbReference type="Proteomes" id="UP000184241">
    <property type="component" value="Unassembled WGS sequence"/>
</dbReference>
<sequence length="116" mass="13298">MIKVNGVDIATPSKYETDVEDIDGETNRNGNGEMIRDRVAVKRKLILEWPPLTYTQMMNLLKAVKEVYFTVTYPDPELGEVTKTMYVGPRKAAAYSYDKTTKEVKWKGLAMNFIEK</sequence>
<protein>
    <submittedName>
        <fullName evidence="1">Uncharacterized protein</fullName>
    </submittedName>
</protein>
<dbReference type="InterPro" id="IPR046557">
    <property type="entry name" value="DUF6711"/>
</dbReference>
<reference evidence="1 2" key="1">
    <citation type="submission" date="2016-11" db="EMBL/GenBank/DDBJ databases">
        <authorList>
            <person name="Jaros S."/>
            <person name="Januszkiewicz K."/>
            <person name="Wedrychowicz H."/>
        </authorList>
    </citation>
    <scope>NUCLEOTIDE SEQUENCE [LARGE SCALE GENOMIC DNA]</scope>
    <source>
        <strain evidence="1 2">DSM 6191</strain>
    </source>
</reference>